<evidence type="ECO:0000256" key="1">
    <source>
        <dbReference type="ARBA" id="ARBA00022723"/>
    </source>
</evidence>
<dbReference type="Gene3D" id="2.20.25.240">
    <property type="match status" value="1"/>
</dbReference>
<organism evidence="6 7">
    <name type="scientific">Acrobeloides nanus</name>
    <dbReference type="NCBI Taxonomy" id="290746"/>
    <lineage>
        <taxon>Eukaryota</taxon>
        <taxon>Metazoa</taxon>
        <taxon>Ecdysozoa</taxon>
        <taxon>Nematoda</taxon>
        <taxon>Chromadorea</taxon>
        <taxon>Rhabditida</taxon>
        <taxon>Tylenchina</taxon>
        <taxon>Cephalobomorpha</taxon>
        <taxon>Cephaloboidea</taxon>
        <taxon>Cephalobidae</taxon>
        <taxon>Acrobeloides</taxon>
    </lineage>
</organism>
<keyword evidence="2" id="KW-0863">Zinc-finger</keyword>
<feature type="domain" description="FLYWCH-type" evidence="4">
    <location>
        <begin position="30"/>
        <end position="91"/>
    </location>
</feature>
<evidence type="ECO:0000259" key="4">
    <source>
        <dbReference type="Pfam" id="PF04500"/>
    </source>
</evidence>
<dbReference type="Pfam" id="PF10551">
    <property type="entry name" value="MULE"/>
    <property type="match status" value="1"/>
</dbReference>
<dbReference type="InterPro" id="IPR007588">
    <property type="entry name" value="Znf_FLYWCH"/>
</dbReference>
<dbReference type="GO" id="GO:0008270">
    <property type="term" value="F:zinc ion binding"/>
    <property type="evidence" value="ECO:0007669"/>
    <property type="project" value="UniProtKB-KW"/>
</dbReference>
<keyword evidence="1" id="KW-0479">Metal-binding</keyword>
<evidence type="ECO:0000256" key="2">
    <source>
        <dbReference type="ARBA" id="ARBA00022771"/>
    </source>
</evidence>
<protein>
    <submittedName>
        <fullName evidence="7">MULE transposase domain-containing protein</fullName>
    </submittedName>
</protein>
<dbReference type="Proteomes" id="UP000887540">
    <property type="component" value="Unplaced"/>
</dbReference>
<feature type="domain" description="MULE transposase" evidence="5">
    <location>
        <begin position="219"/>
        <end position="312"/>
    </location>
</feature>
<evidence type="ECO:0000313" key="6">
    <source>
        <dbReference type="Proteomes" id="UP000887540"/>
    </source>
</evidence>
<evidence type="ECO:0000259" key="5">
    <source>
        <dbReference type="Pfam" id="PF10551"/>
    </source>
</evidence>
<name>A0A914ED47_9BILA</name>
<keyword evidence="3" id="KW-0862">Zinc</keyword>
<dbReference type="Pfam" id="PF04500">
    <property type="entry name" value="FLYWCH"/>
    <property type="match status" value="1"/>
</dbReference>
<accession>A0A914ED47</accession>
<evidence type="ECO:0000313" key="7">
    <source>
        <dbReference type="WBParaSite" id="ACRNAN_scaffold7386.g15047.t1"/>
    </source>
</evidence>
<reference evidence="7" key="1">
    <citation type="submission" date="2022-11" db="UniProtKB">
        <authorList>
            <consortium name="WormBaseParasite"/>
        </authorList>
    </citation>
    <scope>IDENTIFICATION</scope>
</reference>
<keyword evidence="6" id="KW-1185">Reference proteome</keyword>
<sequence>MSEDLDTASTDENEDPNEDKNYCIKTTFDFSSTHKKGVSLLHGCYRYVKNSINRKRNIQYWACDRRGCKSRAKTSIDDYSYGNVNMIEHNHLADPKKILLQQTLDDLSSIAATSSKSPKNLTRDLKFSAELEILARLPFDSSLSHRVYTAREHVIPMAHPEMRSDIAEHIHIPAELCVTSKGSRFLLHDFVRIINGETHRLLVFVTPESLFYLQKYRNWSSDGTFRICPKQFKQYYVLGIVINHHVIPVVHALITGKHTILYQQFFQSIKAILPTEFQPASLLCDFEFAAIKAFLSVFSSAVIYGCLFHLCNAFTKKLSRLGLKRSLENPDVYLVFRKCIALTLLPRELVVLGFRLIVITSPVEFSAFFPYLAKTYIGRSRNEKINRDTFYDNICGIGMDNLNAEAVQWLDDHVEYEPLISTDIWNIRTRLETELPTCNNALEVFHKHFMAAHNRIRPPVDKFLRSILEEAENRDIQLKQFTVKPVNGRKKRRTRVNEEQVKKIVSTHQLDSNDSVLRFLEAIAFHFMGFDDFDEVPGPDDEEPLDLNIPNQ</sequence>
<evidence type="ECO:0000256" key="3">
    <source>
        <dbReference type="ARBA" id="ARBA00022833"/>
    </source>
</evidence>
<proteinExistence type="predicted"/>
<dbReference type="InterPro" id="IPR018289">
    <property type="entry name" value="MULE_transposase_dom"/>
</dbReference>
<dbReference type="WBParaSite" id="ACRNAN_scaffold7386.g15047.t1">
    <property type="protein sequence ID" value="ACRNAN_scaffold7386.g15047.t1"/>
    <property type="gene ID" value="ACRNAN_scaffold7386.g15047"/>
</dbReference>
<dbReference type="AlphaFoldDB" id="A0A914ED47"/>